<evidence type="ECO:0000313" key="3">
    <source>
        <dbReference type="Proteomes" id="UP000254258"/>
    </source>
</evidence>
<organism evidence="2 3">
    <name type="scientific">Dyella monticola</name>
    <dbReference type="NCBI Taxonomy" id="1927958"/>
    <lineage>
        <taxon>Bacteria</taxon>
        <taxon>Pseudomonadati</taxon>
        <taxon>Pseudomonadota</taxon>
        <taxon>Gammaproteobacteria</taxon>
        <taxon>Lysobacterales</taxon>
        <taxon>Rhodanobacteraceae</taxon>
        <taxon>Dyella</taxon>
    </lineage>
</organism>
<dbReference type="RefSeq" id="WP_115495947.1">
    <property type="nucleotide sequence ID" value="NZ_QRBE01000007.1"/>
</dbReference>
<dbReference type="EMBL" id="QRBE01000007">
    <property type="protein sequence ID" value="RDS80802.1"/>
    <property type="molecule type" value="Genomic_DNA"/>
</dbReference>
<feature type="compositionally biased region" description="Basic and acidic residues" evidence="1">
    <location>
        <begin position="19"/>
        <end position="43"/>
    </location>
</feature>
<gene>
    <name evidence="2" type="ORF">DWU98_12660</name>
</gene>
<sequence length="60" mass="6768">MNIRNATIAMRKRKGELLEQERVASMDADVQRRGGVHGESKKKDASHKKARNPSQQASKH</sequence>
<dbReference type="OrthoDB" id="9984483at2"/>
<comment type="caution">
    <text evidence="2">The sequence shown here is derived from an EMBL/GenBank/DDBJ whole genome shotgun (WGS) entry which is preliminary data.</text>
</comment>
<accession>A0A370WXG7</accession>
<reference evidence="2 3" key="1">
    <citation type="submission" date="2018-07" db="EMBL/GenBank/DDBJ databases">
        <title>Dyella monticola sp. nov. and Dyella psychrodurans sp. nov. isolated from monsoon evergreen broad-leaved forest soil of Dinghu Mountain, China.</title>
        <authorList>
            <person name="Gao Z."/>
            <person name="Qiu L."/>
        </authorList>
    </citation>
    <scope>NUCLEOTIDE SEQUENCE [LARGE SCALE GENOMIC DNA]</scope>
    <source>
        <strain evidence="2 3">4G-K06</strain>
    </source>
</reference>
<dbReference type="AlphaFoldDB" id="A0A370WXG7"/>
<evidence type="ECO:0000313" key="2">
    <source>
        <dbReference type="EMBL" id="RDS80802.1"/>
    </source>
</evidence>
<evidence type="ECO:0000256" key="1">
    <source>
        <dbReference type="SAM" id="MobiDB-lite"/>
    </source>
</evidence>
<proteinExistence type="predicted"/>
<dbReference type="Proteomes" id="UP000254258">
    <property type="component" value="Unassembled WGS sequence"/>
</dbReference>
<protein>
    <submittedName>
        <fullName evidence="2">Uncharacterized protein</fullName>
    </submittedName>
</protein>
<feature type="region of interest" description="Disordered" evidence="1">
    <location>
        <begin position="19"/>
        <end position="60"/>
    </location>
</feature>
<keyword evidence="3" id="KW-1185">Reference proteome</keyword>
<name>A0A370WXG7_9GAMM</name>